<protein>
    <submittedName>
        <fullName evidence="1">Uncharacterized protein</fullName>
    </submittedName>
</protein>
<organism evidence="1 2">
    <name type="scientific">Nephila pilipes</name>
    <name type="common">Giant wood spider</name>
    <name type="synonym">Nephila maculata</name>
    <dbReference type="NCBI Taxonomy" id="299642"/>
    <lineage>
        <taxon>Eukaryota</taxon>
        <taxon>Metazoa</taxon>
        <taxon>Ecdysozoa</taxon>
        <taxon>Arthropoda</taxon>
        <taxon>Chelicerata</taxon>
        <taxon>Arachnida</taxon>
        <taxon>Araneae</taxon>
        <taxon>Araneomorphae</taxon>
        <taxon>Entelegynae</taxon>
        <taxon>Araneoidea</taxon>
        <taxon>Nephilidae</taxon>
        <taxon>Nephila</taxon>
    </lineage>
</organism>
<evidence type="ECO:0000313" key="1">
    <source>
        <dbReference type="EMBL" id="GFU22355.1"/>
    </source>
</evidence>
<sequence>MLRSPVLLTARESWDDPLAKSVSTMEGLEGGRTMLYVTKTDCWKFNPFRPINLSQQIGHAKMTPMQIPRPFFRLINYDGDVHKTYRCSNYTPHKILEGLQYVSDIAQW</sequence>
<accession>A0A8X6QMH2</accession>
<proteinExistence type="predicted"/>
<gene>
    <name evidence="1" type="ORF">NPIL_664921</name>
</gene>
<name>A0A8X6QMH2_NEPPI</name>
<dbReference type="Proteomes" id="UP000887013">
    <property type="component" value="Unassembled WGS sequence"/>
</dbReference>
<evidence type="ECO:0000313" key="2">
    <source>
        <dbReference type="Proteomes" id="UP000887013"/>
    </source>
</evidence>
<dbReference type="AlphaFoldDB" id="A0A8X6QMH2"/>
<comment type="caution">
    <text evidence="1">The sequence shown here is derived from an EMBL/GenBank/DDBJ whole genome shotgun (WGS) entry which is preliminary data.</text>
</comment>
<dbReference type="EMBL" id="BMAW01081005">
    <property type="protein sequence ID" value="GFU22355.1"/>
    <property type="molecule type" value="Genomic_DNA"/>
</dbReference>
<reference evidence="1" key="1">
    <citation type="submission" date="2020-08" db="EMBL/GenBank/DDBJ databases">
        <title>Multicomponent nature underlies the extraordinary mechanical properties of spider dragline silk.</title>
        <authorList>
            <person name="Kono N."/>
            <person name="Nakamura H."/>
            <person name="Mori M."/>
            <person name="Yoshida Y."/>
            <person name="Ohtoshi R."/>
            <person name="Malay A.D."/>
            <person name="Moran D.A.P."/>
            <person name="Tomita M."/>
            <person name="Numata K."/>
            <person name="Arakawa K."/>
        </authorList>
    </citation>
    <scope>NUCLEOTIDE SEQUENCE</scope>
</reference>
<keyword evidence="2" id="KW-1185">Reference proteome</keyword>